<dbReference type="PANTHER" id="PTHR34595:SF7">
    <property type="entry name" value="SLL1039 PROTEIN"/>
    <property type="match status" value="1"/>
</dbReference>
<evidence type="ECO:0000259" key="1">
    <source>
        <dbReference type="Pfam" id="PF04168"/>
    </source>
</evidence>
<dbReference type="SUPFAM" id="SSF56059">
    <property type="entry name" value="Glutathione synthetase ATP-binding domain-like"/>
    <property type="match status" value="1"/>
</dbReference>
<accession>A0A6C7EA44</accession>
<dbReference type="InterPro" id="IPR007296">
    <property type="entry name" value="DUF403"/>
</dbReference>
<dbReference type="OrthoDB" id="9803842at2"/>
<dbReference type="KEGG" id="aym:YM304_28890"/>
<evidence type="ECO:0000259" key="2">
    <source>
        <dbReference type="Pfam" id="PF14403"/>
    </source>
</evidence>
<dbReference type="EMBL" id="AP012057">
    <property type="protein sequence ID" value="BAN03203.1"/>
    <property type="molecule type" value="Genomic_DNA"/>
</dbReference>
<gene>
    <name evidence="3" type="ORF">YM304_28890</name>
</gene>
<proteinExistence type="predicted"/>
<sequence length="740" mass="79490">MGATAGAFGLGDPAHLARQQTAIDRLLMAEGAGHVVHDLPARADGRNVTLASRPWRLDPIPYVVSADEFVWLEEAVARRMRMLEAILDDLYGERSLVADGQIDPAMLWGSTDYRLAAVGAAERRNQKRWLSTYAVDVVRRADGAWFAIADLVDTSVGVGYMLLDRRVHEQVADVPAEPVRSLEPSLHWLRKALIDTTDVVGPRVVMLTSGIDHPAYVEHAYMATQLGFNVVEGPDLVVRDHCLWLQTLGGLERVDVLHRQIADRQLDPLETNTYGSAGIPAVLLADEKSALAITNAHGSGVLQDPSLLGSWDRVGEALTGEAPWLTMNSPRVARGSTRVDDLLEAPAERVPCLVDGQLVDHPIVIRFHAVASDDGITVMPGGNGRVIEAHDDPIRPTPCRAKDVWVLGDEPVSARPAAVSAPQVDFITSVPTRAADSLYWMGRASERSEVVARAARVVAAATPSVGASAATPAMRLLRELIGAGPDWLDGWASAGDLRREAVVAGVASLEFHIGSMLAEAASVREFLSTTTGRVLGELATTRSRLSDHPGDVDELDSLLVELSAFGGLWSESVVRGPAWYFGDFAKRYERTVVSLTSAAAASATNADASLSDPDRRRGLESVLAANDSLVAYRRRHRSDVELDAVLRLLLHDDRNPRSAAASVAGLVRNATAIGWNAGIERIESVGDDIAAIGPQSPKGDFDDIIERLHTLAAELTSTRLVAPPHATPVRPRTVDPGAVA</sequence>
<reference evidence="3 4" key="1">
    <citation type="journal article" date="2013" name="Int. J. Syst. Evol. Microbiol.">
        <title>Ilumatobacter nonamiense sp. nov. and Ilumatobacter coccineum sp. nov., isolated from seashore sand.</title>
        <authorList>
            <person name="Matsumoto A."/>
            <person name="Kasai H."/>
            <person name="Matsuo Y."/>
            <person name="Shizuri Y."/>
            <person name="Ichikawa N."/>
            <person name="Fujita N."/>
            <person name="Omura S."/>
            <person name="Takahashi Y."/>
        </authorList>
    </citation>
    <scope>NUCLEOTIDE SEQUENCE [LARGE SCALE GENOMIC DNA]</scope>
    <source>
        <strain evidence="4">NBRC 103263 / KCTC 29153 / YM16-304</strain>
    </source>
</reference>
<evidence type="ECO:0000313" key="4">
    <source>
        <dbReference type="Proteomes" id="UP000011863"/>
    </source>
</evidence>
<dbReference type="InterPro" id="IPR025841">
    <property type="entry name" value="CP_ATPgrasp_2"/>
</dbReference>
<dbReference type="InterPro" id="IPR051680">
    <property type="entry name" value="ATP-dep_Glu-Cys_Ligase-2"/>
</dbReference>
<name>A0A6C7EA44_ILUCY</name>
<dbReference type="AlphaFoldDB" id="A0A6C7EA44"/>
<keyword evidence="4" id="KW-1185">Reference proteome</keyword>
<dbReference type="Gene3D" id="3.40.50.11290">
    <property type="match status" value="1"/>
</dbReference>
<dbReference type="PANTHER" id="PTHR34595">
    <property type="entry name" value="BLR5612 PROTEIN"/>
    <property type="match status" value="1"/>
</dbReference>
<dbReference type="Proteomes" id="UP000011863">
    <property type="component" value="Chromosome"/>
</dbReference>
<evidence type="ECO:0000313" key="3">
    <source>
        <dbReference type="EMBL" id="BAN03203.1"/>
    </source>
</evidence>
<feature type="domain" description="DUF403" evidence="1">
    <location>
        <begin position="431"/>
        <end position="716"/>
    </location>
</feature>
<dbReference type="Pfam" id="PF04168">
    <property type="entry name" value="Alpha-E"/>
    <property type="match status" value="1"/>
</dbReference>
<organism evidence="3 4">
    <name type="scientific">Ilumatobacter coccineus (strain NBRC 103263 / KCTC 29153 / YM16-304)</name>
    <dbReference type="NCBI Taxonomy" id="1313172"/>
    <lineage>
        <taxon>Bacteria</taxon>
        <taxon>Bacillati</taxon>
        <taxon>Actinomycetota</taxon>
        <taxon>Acidimicrobiia</taxon>
        <taxon>Acidimicrobiales</taxon>
        <taxon>Ilumatobacteraceae</taxon>
        <taxon>Ilumatobacter</taxon>
    </lineage>
</organism>
<dbReference type="RefSeq" id="WP_015442450.1">
    <property type="nucleotide sequence ID" value="NC_020520.1"/>
</dbReference>
<dbReference type="Pfam" id="PF14403">
    <property type="entry name" value="CP_ATPgrasp_2"/>
    <property type="match status" value="1"/>
</dbReference>
<feature type="domain" description="Circularly permuted ATP-grasp type 2" evidence="2">
    <location>
        <begin position="61"/>
        <end position="332"/>
    </location>
</feature>
<protein>
    <submittedName>
        <fullName evidence="3">Uncharacterized protein</fullName>
    </submittedName>
</protein>